<sequence>MVNGNIPDLQDISVTPVTPLYYDVAENPYTQWLQNNEAIHYVTGLDQLKHATNASSSPSDKGPDPKGIVSLSDIKPLFQRTHPLHHSSNSNSSINSSCSNNSSIPLGNRSNLGDDDSSTLDITNPDCSKTVESFVLHSGGGGVGAGGIGVGGSNGSSGGGGGGGGSDSQKKRKRRVLFSKAQTYELERRFRRQRY</sequence>
<feature type="compositionally biased region" description="Low complexity" evidence="2">
    <location>
        <begin position="87"/>
        <end position="104"/>
    </location>
</feature>
<feature type="region of interest" description="Disordered" evidence="2">
    <location>
        <begin position="147"/>
        <end position="180"/>
    </location>
</feature>
<dbReference type="GO" id="GO:0030154">
    <property type="term" value="P:cell differentiation"/>
    <property type="evidence" value="ECO:0007669"/>
    <property type="project" value="TreeGrafter"/>
</dbReference>
<dbReference type="PANTHER" id="PTHR24340:SF82">
    <property type="entry name" value="HOMEOBOX PROTEIN VND"/>
    <property type="match status" value="1"/>
</dbReference>
<accession>C4P693</accession>
<feature type="non-terminal residue" evidence="3">
    <location>
        <position position="195"/>
    </location>
</feature>
<dbReference type="GO" id="GO:0000981">
    <property type="term" value="F:DNA-binding transcription factor activity, RNA polymerase II-specific"/>
    <property type="evidence" value="ECO:0007669"/>
    <property type="project" value="TreeGrafter"/>
</dbReference>
<dbReference type="GO" id="GO:0005634">
    <property type="term" value="C:nucleus"/>
    <property type="evidence" value="ECO:0007669"/>
    <property type="project" value="UniProtKB-SubCell"/>
</dbReference>
<feature type="region of interest" description="Disordered" evidence="2">
    <location>
        <begin position="81"/>
        <end position="124"/>
    </location>
</feature>
<keyword evidence="3" id="KW-0371">Homeobox</keyword>
<feature type="region of interest" description="Disordered" evidence="2">
    <location>
        <begin position="51"/>
        <end position="70"/>
    </location>
</feature>
<dbReference type="SUPFAM" id="SSF46689">
    <property type="entry name" value="Homeodomain-like"/>
    <property type="match status" value="1"/>
</dbReference>
<protein>
    <submittedName>
        <fullName evidence="3">Homeodomain transcriptional regulator NKX2.2</fullName>
    </submittedName>
</protein>
<feature type="compositionally biased region" description="Gly residues" evidence="2">
    <location>
        <begin position="147"/>
        <end position="166"/>
    </location>
</feature>
<dbReference type="InterPro" id="IPR009057">
    <property type="entry name" value="Homeodomain-like_sf"/>
</dbReference>
<dbReference type="GO" id="GO:0000978">
    <property type="term" value="F:RNA polymerase II cis-regulatory region sequence-specific DNA binding"/>
    <property type="evidence" value="ECO:0007669"/>
    <property type="project" value="TreeGrafter"/>
</dbReference>
<comment type="subcellular location">
    <subcellularLocation>
        <location evidence="1">Nucleus</location>
    </subcellularLocation>
</comment>
<name>C4P693_OCTBM</name>
<dbReference type="EMBL" id="FJ876140">
    <property type="protein sequence ID" value="ACR19854.1"/>
    <property type="molecule type" value="mRNA"/>
</dbReference>
<proteinExistence type="evidence at transcript level"/>
<dbReference type="PANTHER" id="PTHR24340">
    <property type="entry name" value="HOMEOBOX PROTEIN NKX"/>
    <property type="match status" value="1"/>
</dbReference>
<organism evidence="3">
    <name type="scientific">Octopus bimaculoides</name>
    <name type="common">California two-spotted octopus</name>
    <dbReference type="NCBI Taxonomy" id="37653"/>
    <lineage>
        <taxon>Eukaryota</taxon>
        <taxon>Metazoa</taxon>
        <taxon>Spiralia</taxon>
        <taxon>Lophotrochozoa</taxon>
        <taxon>Mollusca</taxon>
        <taxon>Cephalopoda</taxon>
        <taxon>Coleoidea</taxon>
        <taxon>Octopodiformes</taxon>
        <taxon>Octopoda</taxon>
        <taxon>Incirrata</taxon>
        <taxon>Octopodidae</taxon>
        <taxon>Octopus</taxon>
    </lineage>
</organism>
<dbReference type="AlphaFoldDB" id="C4P693"/>
<evidence type="ECO:0000313" key="3">
    <source>
        <dbReference type="EMBL" id="ACR19854.1"/>
    </source>
</evidence>
<reference evidence="3" key="1">
    <citation type="submission" date="2009-03" db="EMBL/GenBank/DDBJ databases">
        <title>Early patterning in the octopus embryo.</title>
        <authorList>
            <person name="Parnaik R."/>
            <person name="Ragsdale C.W."/>
        </authorList>
    </citation>
    <scope>NUCLEOTIDE SEQUENCE</scope>
    <source>
        <tissue evidence="3">Whole embryo</tissue>
    </source>
</reference>
<evidence type="ECO:0000256" key="1">
    <source>
        <dbReference type="ARBA" id="ARBA00004123"/>
    </source>
</evidence>
<dbReference type="InterPro" id="IPR050394">
    <property type="entry name" value="Homeobox_NK-like"/>
</dbReference>
<evidence type="ECO:0000256" key="2">
    <source>
        <dbReference type="SAM" id="MobiDB-lite"/>
    </source>
</evidence>